<dbReference type="HOGENOM" id="CLU_013364_5_2_1"/>
<dbReference type="OrthoDB" id="425534at2759"/>
<proteinExistence type="inferred from homology"/>
<dbReference type="RefSeq" id="XP_016267880.1">
    <property type="nucleotide sequence ID" value="XM_016400827.1"/>
</dbReference>
<keyword evidence="3" id="KW-1133">Transmembrane helix</keyword>
<dbReference type="AlphaFoldDB" id="A0A0D2EI79"/>
<reference evidence="6 7" key="1">
    <citation type="submission" date="2015-01" db="EMBL/GenBank/DDBJ databases">
        <title>The Genome Sequence of Exophiala oligosperma CBS72588.</title>
        <authorList>
            <consortium name="The Broad Institute Genomics Platform"/>
            <person name="Cuomo C."/>
            <person name="de Hoog S."/>
            <person name="Gorbushina A."/>
            <person name="Stielow B."/>
            <person name="Teixiera M."/>
            <person name="Abouelleil A."/>
            <person name="Chapman S.B."/>
            <person name="Priest M."/>
            <person name="Young S.K."/>
            <person name="Wortman J."/>
            <person name="Nusbaum C."/>
            <person name="Birren B."/>
        </authorList>
    </citation>
    <scope>NUCLEOTIDE SEQUENCE [LARGE SCALE GENOMIC DNA]</scope>
    <source>
        <strain evidence="6 7">CBS 72588</strain>
    </source>
</reference>
<evidence type="ECO:0000313" key="6">
    <source>
        <dbReference type="EMBL" id="KIW47664.1"/>
    </source>
</evidence>
<feature type="domain" description="Peptidase S33 tripeptidyl aminopeptidase-like C-terminal" evidence="5">
    <location>
        <begin position="525"/>
        <end position="627"/>
    </location>
</feature>
<dbReference type="STRING" id="215243.A0A0D2EI79"/>
<dbReference type="InterPro" id="IPR051601">
    <property type="entry name" value="Serine_prot/Carboxylest_S33"/>
</dbReference>
<evidence type="ECO:0000256" key="1">
    <source>
        <dbReference type="ARBA" id="ARBA00010088"/>
    </source>
</evidence>
<gene>
    <name evidence="6" type="ORF">PV06_00336</name>
</gene>
<accession>A0A0D2EI79</accession>
<dbReference type="InterPro" id="IPR013595">
    <property type="entry name" value="Pept_S33_TAP-like_C"/>
</dbReference>
<evidence type="ECO:0000256" key="3">
    <source>
        <dbReference type="SAM" id="Phobius"/>
    </source>
</evidence>
<feature type="transmembrane region" description="Helical" evidence="3">
    <location>
        <begin position="25"/>
        <end position="47"/>
    </location>
</feature>
<dbReference type="Proteomes" id="UP000053342">
    <property type="component" value="Unassembled WGS sequence"/>
</dbReference>
<dbReference type="PANTHER" id="PTHR43248:SF25">
    <property type="entry name" value="AB HYDROLASE-1 DOMAIN-CONTAINING PROTEIN-RELATED"/>
    <property type="match status" value="1"/>
</dbReference>
<dbReference type="InterPro" id="IPR000073">
    <property type="entry name" value="AB_hydrolase_1"/>
</dbReference>
<organism evidence="6 7">
    <name type="scientific">Exophiala oligosperma</name>
    <dbReference type="NCBI Taxonomy" id="215243"/>
    <lineage>
        <taxon>Eukaryota</taxon>
        <taxon>Fungi</taxon>
        <taxon>Dikarya</taxon>
        <taxon>Ascomycota</taxon>
        <taxon>Pezizomycotina</taxon>
        <taxon>Eurotiomycetes</taxon>
        <taxon>Chaetothyriomycetidae</taxon>
        <taxon>Chaetothyriales</taxon>
        <taxon>Herpotrichiellaceae</taxon>
        <taxon>Exophiala</taxon>
    </lineage>
</organism>
<protein>
    <recommendedName>
        <fullName evidence="8">Peptidase S33 tripeptidyl aminopeptidase-like C-terminal domain-containing protein</fullName>
    </recommendedName>
</protein>
<dbReference type="SUPFAM" id="SSF53474">
    <property type="entry name" value="alpha/beta-Hydrolases"/>
    <property type="match status" value="1"/>
</dbReference>
<dbReference type="GO" id="GO:0016787">
    <property type="term" value="F:hydrolase activity"/>
    <property type="evidence" value="ECO:0007669"/>
    <property type="project" value="UniProtKB-KW"/>
</dbReference>
<evidence type="ECO:0000313" key="7">
    <source>
        <dbReference type="Proteomes" id="UP000053342"/>
    </source>
</evidence>
<keyword evidence="3" id="KW-0472">Membrane</keyword>
<dbReference type="GeneID" id="27352410"/>
<dbReference type="PANTHER" id="PTHR43248">
    <property type="entry name" value="2-SUCCINYL-6-HYDROXY-2,4-CYCLOHEXADIENE-1-CARBOXYLATE SYNTHASE"/>
    <property type="match status" value="1"/>
</dbReference>
<dbReference type="Pfam" id="PF00561">
    <property type="entry name" value="Abhydrolase_1"/>
    <property type="match status" value="1"/>
</dbReference>
<dbReference type="EMBL" id="KN847332">
    <property type="protein sequence ID" value="KIW47664.1"/>
    <property type="molecule type" value="Genomic_DNA"/>
</dbReference>
<dbReference type="Gene3D" id="3.40.50.1820">
    <property type="entry name" value="alpha/beta hydrolase"/>
    <property type="match status" value="2"/>
</dbReference>
<keyword evidence="2" id="KW-0378">Hydrolase</keyword>
<evidence type="ECO:0000259" key="4">
    <source>
        <dbReference type="Pfam" id="PF00561"/>
    </source>
</evidence>
<evidence type="ECO:0000256" key="2">
    <source>
        <dbReference type="ARBA" id="ARBA00022801"/>
    </source>
</evidence>
<sequence>MKIQSGGSELSTARRPRQQQRNIALWLRCIVAAALFGFCLRNIGGWVESLLSSNFNFNRIQVHDQETSSTSQFRWHDIEPTKEIQYHDCYDGLQCARLEVPMDHHAPEGSSDRVALAIIRLPAKVPVSDPRYGGPILINPGGPGGSGVAKALHHGSLMQQVADSGKSVNEAAESDKYFDIIGFDPRGVNHSTPILTCFPDSFARQTWNLQSLAEGLLGSSEGSLRTGWRRARAFSVSCSSRLESENGTNFLEHVNTTPAAADMVEIIERHGQWREREGQKAQAAHDLAHGRDSKQTIAQRTKWHEGREPLLFWAYSYGTVLGSTFAAMYPERVARMVLDGVVDSEDYYNGPWLQNLHDTDHILHKIMEYCSDAGPDQCRFWRPGGPQAILAAYETLLHDIWDDPLSVVGDHRRGPEIITWTDVKMVVKDALYQPLMLGPIAVDLLQDITNGTGSVFAEYKQNGRTPSCRSRQCEIDGPYSEECVSPGWNELEATPAILCTDAQDIGSFTEDEFRSYWRRLQDQSSAMGDYWAQTRLSCAGWKARAKWRFAGPVSANTSHPILWVSNTLDTVTPLRNAKKMNERFPGSTLLQQDCEGHCSIAAPSLCTAKAIRRYFQTGDMPDVGTLCETDAKPFESQVTRDSVSRLDTKDAELLAVLTRLAETSRSSRFL</sequence>
<dbReference type="Pfam" id="PF08386">
    <property type="entry name" value="Abhydrolase_4"/>
    <property type="match status" value="1"/>
</dbReference>
<feature type="domain" description="AB hydrolase-1" evidence="4">
    <location>
        <begin position="135"/>
        <end position="351"/>
    </location>
</feature>
<evidence type="ECO:0000259" key="5">
    <source>
        <dbReference type="Pfam" id="PF08386"/>
    </source>
</evidence>
<keyword evidence="3" id="KW-0812">Transmembrane</keyword>
<name>A0A0D2EI79_9EURO</name>
<evidence type="ECO:0008006" key="8">
    <source>
        <dbReference type="Google" id="ProtNLM"/>
    </source>
</evidence>
<dbReference type="VEuPathDB" id="FungiDB:PV06_00336"/>
<keyword evidence="7" id="KW-1185">Reference proteome</keyword>
<comment type="similarity">
    <text evidence="1">Belongs to the peptidase S33 family.</text>
</comment>
<dbReference type="InterPro" id="IPR029058">
    <property type="entry name" value="AB_hydrolase_fold"/>
</dbReference>